<comment type="caution">
    <text evidence="2">The sequence shown here is derived from an EMBL/GenBank/DDBJ whole genome shotgun (WGS) entry which is preliminary data.</text>
</comment>
<evidence type="ECO:0000313" key="2">
    <source>
        <dbReference type="EMBL" id="EFC96349.1"/>
    </source>
</evidence>
<dbReference type="AlphaFoldDB" id="D3APA8"/>
<accession>D3APA8</accession>
<dbReference type="InterPro" id="IPR009061">
    <property type="entry name" value="DNA-bd_dom_put_sf"/>
</dbReference>
<protein>
    <recommendedName>
        <fullName evidence="1">HTH merR-type domain-containing protein</fullName>
    </recommendedName>
</protein>
<dbReference type="InterPro" id="IPR000551">
    <property type="entry name" value="MerR-type_HTH_dom"/>
</dbReference>
<name>D3APA8_9FIRM</name>
<evidence type="ECO:0000313" key="3">
    <source>
        <dbReference type="Proteomes" id="UP000004968"/>
    </source>
</evidence>
<dbReference type="Pfam" id="PF13411">
    <property type="entry name" value="MerR_1"/>
    <property type="match status" value="1"/>
</dbReference>
<dbReference type="SUPFAM" id="SSF46955">
    <property type="entry name" value="Putative DNA-binding domain"/>
    <property type="match status" value="1"/>
</dbReference>
<dbReference type="Proteomes" id="UP000004968">
    <property type="component" value="Unassembled WGS sequence"/>
</dbReference>
<proteinExistence type="predicted"/>
<reference evidence="2 3" key="1">
    <citation type="submission" date="2010-01" db="EMBL/GenBank/DDBJ databases">
        <authorList>
            <person name="Weinstock G."/>
            <person name="Sodergren E."/>
            <person name="Clifton S."/>
            <person name="Fulton L."/>
            <person name="Fulton B."/>
            <person name="Courtney L."/>
            <person name="Fronick C."/>
            <person name="Harrison M."/>
            <person name="Strong C."/>
            <person name="Farmer C."/>
            <person name="Delahaunty K."/>
            <person name="Markovic C."/>
            <person name="Hall O."/>
            <person name="Minx P."/>
            <person name="Tomlinson C."/>
            <person name="Mitreva M."/>
            <person name="Nelson J."/>
            <person name="Hou S."/>
            <person name="Wollam A."/>
            <person name="Pepin K.H."/>
            <person name="Johnson M."/>
            <person name="Bhonagiri V."/>
            <person name="Nash W.E."/>
            <person name="Warren W."/>
            <person name="Chinwalla A."/>
            <person name="Mardis E.R."/>
            <person name="Wilson R.K."/>
        </authorList>
    </citation>
    <scope>NUCLEOTIDE SEQUENCE [LARGE SCALE GENOMIC DNA]</scope>
    <source>
        <strain evidence="2 3">DSM 13479</strain>
    </source>
</reference>
<dbReference type="SMART" id="SM00422">
    <property type="entry name" value="HTH_MERR"/>
    <property type="match status" value="1"/>
</dbReference>
<dbReference type="GO" id="GO:0006355">
    <property type="term" value="P:regulation of DNA-templated transcription"/>
    <property type="evidence" value="ECO:0007669"/>
    <property type="project" value="InterPro"/>
</dbReference>
<dbReference type="HOGENOM" id="CLU_060077_8_4_9"/>
<feature type="domain" description="HTH merR-type" evidence="1">
    <location>
        <begin position="9"/>
        <end position="77"/>
    </location>
</feature>
<dbReference type="Gene3D" id="1.10.1660.10">
    <property type="match status" value="1"/>
</dbReference>
<dbReference type="EMBL" id="ACIO01000569">
    <property type="protein sequence ID" value="EFC96349.1"/>
    <property type="molecule type" value="Genomic_DNA"/>
</dbReference>
<evidence type="ECO:0000259" key="1">
    <source>
        <dbReference type="SMART" id="SM00422"/>
    </source>
</evidence>
<gene>
    <name evidence="2" type="ORF">CLOSTHATH_05460</name>
</gene>
<organism evidence="2 3">
    <name type="scientific">Hungatella hathewayi DSM 13479</name>
    <dbReference type="NCBI Taxonomy" id="566550"/>
    <lineage>
        <taxon>Bacteria</taxon>
        <taxon>Bacillati</taxon>
        <taxon>Bacillota</taxon>
        <taxon>Clostridia</taxon>
        <taxon>Lachnospirales</taxon>
        <taxon>Lachnospiraceae</taxon>
        <taxon>Hungatella</taxon>
    </lineage>
</organism>
<dbReference type="GO" id="GO:0003677">
    <property type="term" value="F:DNA binding"/>
    <property type="evidence" value="ECO:0007669"/>
    <property type="project" value="InterPro"/>
</dbReference>
<sequence>MNNQRGETMTINEASERYNIPIEVLKEYESWGLCDEVRRVMGVWQYDDRDIQRLSMIMTLHDIGFDNNEVEAYMRLLLEGDSTEEERLDMLNKKRGVTLDELHFKQKQLDRVDYLRYKIQKTHK</sequence>